<dbReference type="Pfam" id="PF00723">
    <property type="entry name" value="Glyco_hydro_15"/>
    <property type="match status" value="1"/>
</dbReference>
<dbReference type="GO" id="GO:0004553">
    <property type="term" value="F:hydrolase activity, hydrolyzing O-glycosyl compounds"/>
    <property type="evidence" value="ECO:0007669"/>
    <property type="project" value="UniProtKB-ARBA"/>
</dbReference>
<gene>
    <name evidence="3" type="ORF">HUK83_15965</name>
</gene>
<dbReference type="AlphaFoldDB" id="A0A850NQN0"/>
<keyword evidence="3" id="KW-0378">Hydrolase</keyword>
<proteinExistence type="predicted"/>
<dbReference type="PANTHER" id="PTHR31616:SF0">
    <property type="entry name" value="GLUCAN 1,4-ALPHA-GLUCOSIDASE"/>
    <property type="match status" value="1"/>
</dbReference>
<evidence type="ECO:0000313" key="4">
    <source>
        <dbReference type="Proteomes" id="UP000565205"/>
    </source>
</evidence>
<reference evidence="3 4" key="1">
    <citation type="submission" date="2020-06" db="EMBL/GenBank/DDBJ databases">
        <title>Description of novel acetic acid bacteria.</title>
        <authorList>
            <person name="Sombolestani A."/>
        </authorList>
    </citation>
    <scope>NUCLEOTIDE SEQUENCE [LARGE SCALE GENOMIC DNA]</scope>
    <source>
        <strain evidence="3 4">LMG 26838</strain>
    </source>
</reference>
<feature type="domain" description="GH15-like" evidence="2">
    <location>
        <begin position="5"/>
        <end position="359"/>
    </location>
</feature>
<dbReference type="EMBL" id="JABXXQ010000511">
    <property type="protein sequence ID" value="NVN31823.1"/>
    <property type="molecule type" value="Genomic_DNA"/>
</dbReference>
<dbReference type="Proteomes" id="UP000565205">
    <property type="component" value="Unassembled WGS sequence"/>
</dbReference>
<feature type="non-terminal residue" evidence="3">
    <location>
        <position position="1"/>
    </location>
</feature>
<feature type="chain" id="PRO_5032349371" evidence="1">
    <location>
        <begin position="28"/>
        <end position="370"/>
    </location>
</feature>
<organism evidence="3 4">
    <name type="scientific">Endobacter medicaginis</name>
    <dbReference type="NCBI Taxonomy" id="1181271"/>
    <lineage>
        <taxon>Bacteria</taxon>
        <taxon>Pseudomonadati</taxon>
        <taxon>Pseudomonadota</taxon>
        <taxon>Alphaproteobacteria</taxon>
        <taxon>Acetobacterales</taxon>
        <taxon>Acetobacteraceae</taxon>
        <taxon>Endobacter</taxon>
    </lineage>
</organism>
<dbReference type="InterPro" id="IPR008928">
    <property type="entry name" value="6-hairpin_glycosidase_sf"/>
</dbReference>
<dbReference type="Gene3D" id="1.50.10.10">
    <property type="match status" value="1"/>
</dbReference>
<feature type="signal peptide" evidence="1">
    <location>
        <begin position="1"/>
        <end position="27"/>
    </location>
</feature>
<dbReference type="InterPro" id="IPR011613">
    <property type="entry name" value="GH15-like"/>
</dbReference>
<protein>
    <submittedName>
        <fullName evidence="3">Glycoside hydrolase family 15 protein</fullName>
    </submittedName>
</protein>
<dbReference type="InterPro" id="IPR012341">
    <property type="entry name" value="6hp_glycosidase-like_sf"/>
</dbReference>
<evidence type="ECO:0000313" key="3">
    <source>
        <dbReference type="EMBL" id="NVN31823.1"/>
    </source>
</evidence>
<keyword evidence="1" id="KW-0732">Signal</keyword>
<dbReference type="RefSeq" id="WP_176626393.1">
    <property type="nucleotide sequence ID" value="NZ_JABXXQ010000511.1"/>
</dbReference>
<accession>A0A850NQN0</accession>
<evidence type="ECO:0000256" key="1">
    <source>
        <dbReference type="SAM" id="SignalP"/>
    </source>
</evidence>
<comment type="caution">
    <text evidence="3">The sequence shown here is derived from an EMBL/GenBank/DDBJ whole genome shotgun (WGS) entry which is preliminary data.</text>
</comment>
<name>A0A850NQN0_9PROT</name>
<dbReference type="GO" id="GO:0005975">
    <property type="term" value="P:carbohydrate metabolic process"/>
    <property type="evidence" value="ECO:0007669"/>
    <property type="project" value="InterPro"/>
</dbReference>
<sequence>PGPWRDAVARSALALKLLLYAPTGAIAAAATNGLPERIGGDRNYDYRYAWVRDAALSINALLRIGAYEETQAAFAWLAQTVARHGEIRTMYGLEGDLAPEQTELDLPGWRGSRPVLHGNRARSQLQLGVYGDLLNTASLLVEAGHVMDLGTRRLLAELTDRCADLWMSPDSGLWELAEQQHYTYSKMACWAAMDRAVRLAELGQIDPGRKARWSRVRDAIAAWVERHGWSEARQSYVIHPGSDRLDASILLAIRMDYPSHDRMRATCRAIDAELSAGPLLYRYSDAAQEEGTFVACAFWLVQGYALLGERDTARRRLATVLDATGHNLGLLSEEMAPDGPTMLGNIPQALSHLALIGAAHALGADPAPAP</sequence>
<dbReference type="SUPFAM" id="SSF48208">
    <property type="entry name" value="Six-hairpin glycosidases"/>
    <property type="match status" value="1"/>
</dbReference>
<dbReference type="PANTHER" id="PTHR31616">
    <property type="entry name" value="TREHALASE"/>
    <property type="match status" value="1"/>
</dbReference>
<evidence type="ECO:0000259" key="2">
    <source>
        <dbReference type="Pfam" id="PF00723"/>
    </source>
</evidence>